<dbReference type="SUPFAM" id="SSF47565">
    <property type="entry name" value="Insect pheromone/odorant-binding proteins"/>
    <property type="match status" value="1"/>
</dbReference>
<dbReference type="Bgee" id="FBgn0043536">
    <property type="expression patterns" value="Expressed in larva and 1 other cell type or tissue"/>
</dbReference>
<accession>N0ABE7</accession>
<dbReference type="CDD" id="cd23992">
    <property type="entry name" value="PBP_GOBP"/>
    <property type="match status" value="1"/>
</dbReference>
<dbReference type="OrthoDB" id="7847042at2759"/>
<organism evidence="1">
    <name type="scientific">Drosophila melanogaster</name>
    <name type="common">Fruit fly</name>
    <dbReference type="NCBI Taxonomy" id="7227"/>
    <lineage>
        <taxon>Eukaryota</taxon>
        <taxon>Metazoa</taxon>
        <taxon>Ecdysozoa</taxon>
        <taxon>Arthropoda</taxon>
        <taxon>Hexapoda</taxon>
        <taxon>Insecta</taxon>
        <taxon>Pterygota</taxon>
        <taxon>Neoptera</taxon>
        <taxon>Endopterygota</taxon>
        <taxon>Diptera</taxon>
        <taxon>Brachycera</taxon>
        <taxon>Muscomorpha</taxon>
        <taxon>Ephydroidea</taxon>
        <taxon>Drosophilidae</taxon>
        <taxon>Drosophila</taxon>
        <taxon>Sophophora</taxon>
    </lineage>
</organism>
<dbReference type="Pfam" id="PF01395">
    <property type="entry name" value="PBP_GOBP"/>
    <property type="match status" value="1"/>
</dbReference>
<dbReference type="InterPro" id="IPR006170">
    <property type="entry name" value="PBP/GOBP"/>
</dbReference>
<gene>
    <name evidence="1" type="primary">Obp57d-RB</name>
</gene>
<dbReference type="AlphaFoldDB" id="N0ABE7"/>
<proteinExistence type="evidence at transcript level"/>
<evidence type="ECO:0000313" key="1">
    <source>
        <dbReference type="EMBL" id="AGK45230.1"/>
    </source>
</evidence>
<dbReference type="HOGENOM" id="CLU_154821_0_0_1"/>
<protein>
    <submittedName>
        <fullName evidence="1">IP02265p1</fullName>
    </submittedName>
</protein>
<dbReference type="Gene3D" id="1.10.238.20">
    <property type="entry name" value="Pheromone/general odorant binding protein domain"/>
    <property type="match status" value="1"/>
</dbReference>
<dbReference type="GO" id="GO:0005549">
    <property type="term" value="F:odorant binding"/>
    <property type="evidence" value="ECO:0007669"/>
    <property type="project" value="InterPro"/>
</dbReference>
<reference evidence="1" key="1">
    <citation type="submission" date="2013-04" db="EMBL/GenBank/DDBJ databases">
        <authorList>
            <person name="Carlson J."/>
            <person name="Booth B."/>
            <person name="Frise E."/>
            <person name="Park S."/>
            <person name="Wan K."/>
            <person name="Yu C."/>
            <person name="Celniker S."/>
        </authorList>
    </citation>
    <scope>NUCLEOTIDE SEQUENCE</scope>
</reference>
<name>N0ABE7_DROME</name>
<dbReference type="EMBL" id="BT029031">
    <property type="protein sequence ID" value="AGK45230.1"/>
    <property type="molecule type" value="mRNA"/>
</dbReference>
<dbReference type="InterPro" id="IPR036728">
    <property type="entry name" value="PBP_GOBP_sf"/>
</dbReference>
<dbReference type="VEuPathDB" id="VectorBase:FBgn0043536"/>
<sequence>MFPMISSTSLMPEKMSLRLVPHLACIIFILEIQFRIADSNDPCPHNQGIDEDIAESILGDWPANVDLTSVKRSHKCYVTCILQYYNIVTASGEIFLDKYYDTGVIDELAVAPKINRCRYEFRMETDYCSRIFAIFNCLRQEILTKS</sequence>